<dbReference type="Gene3D" id="3.40.50.150">
    <property type="entry name" value="Vaccinia Virus protein VP39"/>
    <property type="match status" value="1"/>
</dbReference>
<dbReference type="InterPro" id="IPR029063">
    <property type="entry name" value="SAM-dependent_MTases_sf"/>
</dbReference>
<dbReference type="InterPro" id="IPR010286">
    <property type="entry name" value="METTL16/RlmF"/>
</dbReference>
<dbReference type="GO" id="GO:0070475">
    <property type="term" value="P:rRNA base methylation"/>
    <property type="evidence" value="ECO:0000318"/>
    <property type="project" value="GO_Central"/>
</dbReference>
<gene>
    <name evidence="8" type="primary">mtl16</name>
    <name evidence="7" type="ORF">SJAG_01958</name>
</gene>
<organism evidence="7 9">
    <name type="scientific">Schizosaccharomyces japonicus (strain yFS275 / FY16936)</name>
    <name type="common">Fission yeast</name>
    <dbReference type="NCBI Taxonomy" id="402676"/>
    <lineage>
        <taxon>Eukaryota</taxon>
        <taxon>Fungi</taxon>
        <taxon>Dikarya</taxon>
        <taxon>Ascomycota</taxon>
        <taxon>Taphrinomycotina</taxon>
        <taxon>Schizosaccharomycetes</taxon>
        <taxon>Schizosaccharomycetales</taxon>
        <taxon>Schizosaccharomycetaceae</taxon>
        <taxon>Schizosaccharomyces</taxon>
    </lineage>
</organism>
<evidence type="ECO:0000256" key="1">
    <source>
        <dbReference type="ARBA" id="ARBA00005878"/>
    </source>
</evidence>
<dbReference type="GO" id="GO:0052907">
    <property type="term" value="F:23S rRNA (adenine(1618)-N(6))-methyltransferase activity"/>
    <property type="evidence" value="ECO:0000318"/>
    <property type="project" value="GO_Central"/>
</dbReference>
<dbReference type="VEuPathDB" id="FungiDB:SJAG_01958"/>
<dbReference type="Proteomes" id="UP000001744">
    <property type="component" value="Unassembled WGS sequence"/>
</dbReference>
<dbReference type="OMA" id="HQGRYDF"/>
<dbReference type="eggNOG" id="KOG2912">
    <property type="taxonomic scope" value="Eukaryota"/>
</dbReference>
<keyword evidence="3 5" id="KW-0808">Transferase</keyword>
<accession>B6JZC9</accession>
<dbReference type="GO" id="GO:0000398">
    <property type="term" value="P:mRNA splicing, via spliceosome"/>
    <property type="evidence" value="ECO:0007669"/>
    <property type="project" value="EnsemblFungi"/>
</dbReference>
<feature type="binding site" evidence="6">
    <location>
        <position position="118"/>
    </location>
    <ligand>
        <name>S-adenosyl-L-methionine</name>
        <dbReference type="ChEBI" id="CHEBI:59789"/>
    </ligand>
</feature>
<dbReference type="GO" id="GO:0120049">
    <property type="term" value="P:snRNA (adenine-N6)-methylation"/>
    <property type="evidence" value="ECO:0007669"/>
    <property type="project" value="EnsemblFungi"/>
</dbReference>
<name>B6JZC9_SCHJY</name>
<dbReference type="EMBL" id="KE651168">
    <property type="protein sequence ID" value="EEB06897.2"/>
    <property type="molecule type" value="Genomic_DNA"/>
</dbReference>
<comment type="similarity">
    <text evidence="1 5">Belongs to the methyltransferase superfamily. METTL16/RlmF family.</text>
</comment>
<evidence type="ECO:0000256" key="2">
    <source>
        <dbReference type="ARBA" id="ARBA00022603"/>
    </source>
</evidence>
<protein>
    <recommendedName>
        <fullName evidence="5">U6 small nuclear RNA (adenine-(43)-N(6))-methyltransferase</fullName>
        <ecNumber evidence="5">2.1.1.-</ecNumber>
    </recommendedName>
</protein>
<dbReference type="PANTHER" id="PTHR13393">
    <property type="entry name" value="SAM-DEPENDENT METHYLTRANSFERASE"/>
    <property type="match status" value="1"/>
</dbReference>
<keyword evidence="4 6" id="KW-0949">S-adenosyl-L-methionine</keyword>
<dbReference type="Pfam" id="PF05971">
    <property type="entry name" value="Methyltransf_10"/>
    <property type="match status" value="1"/>
</dbReference>
<dbReference type="OrthoDB" id="514248at2759"/>
<evidence type="ECO:0000313" key="9">
    <source>
        <dbReference type="Proteomes" id="UP000001744"/>
    </source>
</evidence>
<feature type="binding site" evidence="6">
    <location>
        <position position="94"/>
    </location>
    <ligand>
        <name>S-adenosyl-L-methionine</name>
        <dbReference type="ChEBI" id="CHEBI:59789"/>
    </ligand>
</feature>
<evidence type="ECO:0000313" key="7">
    <source>
        <dbReference type="EMBL" id="EEB06897.2"/>
    </source>
</evidence>
<keyword evidence="9" id="KW-1185">Reference proteome</keyword>
<feature type="binding site" evidence="6">
    <location>
        <position position="171"/>
    </location>
    <ligand>
        <name>S-adenosyl-L-methionine</name>
        <dbReference type="ChEBI" id="CHEBI:59789"/>
    </ligand>
</feature>
<evidence type="ECO:0000256" key="6">
    <source>
        <dbReference type="PIRSR" id="PIRSR037350-1"/>
    </source>
</evidence>
<dbReference type="PIRSF" id="PIRSF037350">
    <property type="entry name" value="Mtase_ZK1128_prd"/>
    <property type="match status" value="1"/>
</dbReference>
<proteinExistence type="inferred from homology"/>
<sequence>MSKPLDVNFKALADENDELRPFVKDGKIDFWDMNALQALTRAILSSHFHLDLHLGSDCLCPMVVNRHMYITFINELLCSTCEHAPETVFGLDIGTGATCIYPLLGCATYTNWIFYATDIDETSLVRAAFNIRRNGFEDRIWLLERRSPEDALLPFKTIEANGCNLSFTMCNPPFYATIEEAKNTTQKLTSPYAVCTGAPNEMVTKGGETEFVLRILRESLQQDERRRQEHKSHLTWYTCMLGKLSTVERIVVELRASSVNNYALHELIPGQTKRWIIAWSFCDQRPPPELARPVSRSLHKLLPWNTKLRFLFPLSKETNLVKERLALLLDEWKVSVQWEEDVCHTDSLLFNAVINAANDTWSRKARRKRMKESASVCNFVNSPPVSVLRVCVQLELELGYREHRSFLTFRWKAGKDPMLFESFANTVYRKLTTATA</sequence>
<dbReference type="GO" id="GO:0120048">
    <property type="term" value="F:U6 snRNA (adenine-(43)-N(6))-methyltransferase activity"/>
    <property type="evidence" value="ECO:0007669"/>
    <property type="project" value="EnsemblFungi"/>
</dbReference>
<dbReference type="GeneID" id="7049953"/>
<dbReference type="SMR" id="B6JZC9"/>
<evidence type="ECO:0000256" key="3">
    <source>
        <dbReference type="ARBA" id="ARBA00022679"/>
    </source>
</evidence>
<evidence type="ECO:0000256" key="4">
    <source>
        <dbReference type="ARBA" id="ARBA00022691"/>
    </source>
</evidence>
<evidence type="ECO:0000256" key="5">
    <source>
        <dbReference type="PIRNR" id="PIRNR037350"/>
    </source>
</evidence>
<evidence type="ECO:0000313" key="8">
    <source>
        <dbReference type="JaponicusDB" id="SJAG_01958"/>
    </source>
</evidence>
<dbReference type="PANTHER" id="PTHR13393:SF0">
    <property type="entry name" value="RNA N6-ADENOSINE-METHYLTRANSFERASE METTL16"/>
    <property type="match status" value="1"/>
</dbReference>
<dbReference type="GO" id="GO:0005634">
    <property type="term" value="C:nucleus"/>
    <property type="evidence" value="ECO:0000318"/>
    <property type="project" value="GO_Central"/>
</dbReference>
<feature type="binding site" evidence="6">
    <location>
        <position position="66"/>
    </location>
    <ligand>
        <name>S-adenosyl-L-methionine</name>
        <dbReference type="ChEBI" id="CHEBI:59789"/>
    </ligand>
</feature>
<dbReference type="RefSeq" id="XP_002173190.2">
    <property type="nucleotide sequence ID" value="XM_002173154.2"/>
</dbReference>
<dbReference type="EC" id="2.1.1.-" evidence="5"/>
<dbReference type="SUPFAM" id="SSF53335">
    <property type="entry name" value="S-adenosyl-L-methionine-dependent methyltransferases"/>
    <property type="match status" value="1"/>
</dbReference>
<keyword evidence="2 5" id="KW-0489">Methyltransferase</keyword>
<dbReference type="JaponicusDB" id="SJAG_01958">
    <property type="gene designation" value="mtl16"/>
</dbReference>
<dbReference type="HOGENOM" id="CLU_027534_0_1_1"/>
<dbReference type="STRING" id="402676.B6JZC9"/>
<dbReference type="InterPro" id="IPR017182">
    <property type="entry name" value="METTL16/PsiM"/>
</dbReference>
<dbReference type="AlphaFoldDB" id="B6JZC9"/>
<reference evidence="7 9" key="1">
    <citation type="journal article" date="2011" name="Science">
        <title>Comparative functional genomics of the fission yeasts.</title>
        <authorList>
            <person name="Rhind N."/>
            <person name="Chen Z."/>
            <person name="Yassour M."/>
            <person name="Thompson D.A."/>
            <person name="Haas B.J."/>
            <person name="Habib N."/>
            <person name="Wapinski I."/>
            <person name="Roy S."/>
            <person name="Lin M.F."/>
            <person name="Heiman D.I."/>
            <person name="Young S.K."/>
            <person name="Furuya K."/>
            <person name="Guo Y."/>
            <person name="Pidoux A."/>
            <person name="Chen H.M."/>
            <person name="Robbertse B."/>
            <person name="Goldberg J.M."/>
            <person name="Aoki K."/>
            <person name="Bayne E.H."/>
            <person name="Berlin A.M."/>
            <person name="Desjardins C.A."/>
            <person name="Dobbs E."/>
            <person name="Dukaj L."/>
            <person name="Fan L."/>
            <person name="FitzGerald M.G."/>
            <person name="French C."/>
            <person name="Gujja S."/>
            <person name="Hansen K."/>
            <person name="Keifenheim D."/>
            <person name="Levin J.Z."/>
            <person name="Mosher R.A."/>
            <person name="Mueller C.A."/>
            <person name="Pfiffner J."/>
            <person name="Priest M."/>
            <person name="Russ C."/>
            <person name="Smialowska A."/>
            <person name="Swoboda P."/>
            <person name="Sykes S.M."/>
            <person name="Vaughn M."/>
            <person name="Vengrova S."/>
            <person name="Yoder R."/>
            <person name="Zeng Q."/>
            <person name="Allshire R."/>
            <person name="Baulcombe D."/>
            <person name="Birren B.W."/>
            <person name="Brown W."/>
            <person name="Ekwall K."/>
            <person name="Kellis M."/>
            <person name="Leatherwood J."/>
            <person name="Levin H."/>
            <person name="Margalit H."/>
            <person name="Martienssen R."/>
            <person name="Nieduszynski C.A."/>
            <person name="Spatafora J.W."/>
            <person name="Friedman N."/>
            <person name="Dalgaard J.Z."/>
            <person name="Baumann P."/>
            <person name="Niki H."/>
            <person name="Regev A."/>
            <person name="Nusbaum C."/>
        </authorList>
    </citation>
    <scope>NUCLEOTIDE SEQUENCE [LARGE SCALE GENOMIC DNA]</scope>
    <source>
        <strain evidence="9">yFS275 / FY16936</strain>
    </source>
</reference>